<sequence>MAHEFISSSPHLLLFHLSLTHLRPSHTSTQRMTTFHTDEYVYFLSRVVWELCTISPGGSIASATKINEGSSDIAINWAGGLHHANKREASGFCYINDIVRAILELLRVFPRVL</sequence>
<dbReference type="SUPFAM" id="SSF52768">
    <property type="entry name" value="Arginase/deacetylase"/>
    <property type="match status" value="1"/>
</dbReference>
<name>A0ABQ8PZ67_9AGAR</name>
<accession>A0ABQ8PZ67</accession>
<organism evidence="2 3">
    <name type="scientific">Lentinula boryana</name>
    <dbReference type="NCBI Taxonomy" id="40481"/>
    <lineage>
        <taxon>Eukaryota</taxon>
        <taxon>Fungi</taxon>
        <taxon>Dikarya</taxon>
        <taxon>Basidiomycota</taxon>
        <taxon>Agaricomycotina</taxon>
        <taxon>Agaricomycetes</taxon>
        <taxon>Agaricomycetidae</taxon>
        <taxon>Agaricales</taxon>
        <taxon>Marasmiineae</taxon>
        <taxon>Omphalotaceae</taxon>
        <taxon>Lentinula</taxon>
    </lineage>
</organism>
<dbReference type="InterPro" id="IPR003084">
    <property type="entry name" value="HDAC_I/II"/>
</dbReference>
<dbReference type="Pfam" id="PF00850">
    <property type="entry name" value="Hist_deacetyl"/>
    <property type="match status" value="1"/>
</dbReference>
<dbReference type="PANTHER" id="PTHR10625:SF2">
    <property type="entry name" value="HISTONE DEACETYLASE"/>
    <property type="match status" value="1"/>
</dbReference>
<evidence type="ECO:0000259" key="1">
    <source>
        <dbReference type="Pfam" id="PF00850"/>
    </source>
</evidence>
<gene>
    <name evidence="2" type="ORF">F5050DRAFT_1865286</name>
</gene>
<protein>
    <recommendedName>
        <fullName evidence="1">Histone deacetylase domain-containing protein</fullName>
    </recommendedName>
</protein>
<dbReference type="InterPro" id="IPR037138">
    <property type="entry name" value="His_deacetylse_dom_sf"/>
</dbReference>
<dbReference type="InterPro" id="IPR023801">
    <property type="entry name" value="His_deacetylse_dom"/>
</dbReference>
<reference evidence="2" key="1">
    <citation type="submission" date="2022-08" db="EMBL/GenBank/DDBJ databases">
        <authorList>
            <consortium name="DOE Joint Genome Institute"/>
            <person name="Min B."/>
            <person name="Riley R."/>
            <person name="Sierra-Patev S."/>
            <person name="Naranjo-Ortiz M."/>
            <person name="Looney B."/>
            <person name="Konkel Z."/>
            <person name="Slot J.C."/>
            <person name="Sakamoto Y."/>
            <person name="Steenwyk J.L."/>
            <person name="Rokas A."/>
            <person name="Carro J."/>
            <person name="Camarero S."/>
            <person name="Ferreira P."/>
            <person name="Molpeceres G."/>
            <person name="Ruiz-Duenas F.J."/>
            <person name="Serrano A."/>
            <person name="Henrissat B."/>
            <person name="Drula E."/>
            <person name="Hughes K.W."/>
            <person name="Mata J.L."/>
            <person name="Ishikawa N.K."/>
            <person name="Vargas-Isla R."/>
            <person name="Ushijima S."/>
            <person name="Smith C.A."/>
            <person name="Ahrendt S."/>
            <person name="Andreopoulos W."/>
            <person name="He G."/>
            <person name="Labutti K."/>
            <person name="Lipzen A."/>
            <person name="Ng V."/>
            <person name="Sandor L."/>
            <person name="Barry K."/>
            <person name="Martinez A.T."/>
            <person name="Xiao Y."/>
            <person name="Gibbons J.G."/>
            <person name="Terashima K."/>
            <person name="Hibbett D.S."/>
            <person name="Grigoriev I.V."/>
        </authorList>
    </citation>
    <scope>NUCLEOTIDE SEQUENCE</scope>
    <source>
        <strain evidence="2">TFB10827</strain>
    </source>
</reference>
<dbReference type="EMBL" id="MU790975">
    <property type="protein sequence ID" value="KAJ3991672.1"/>
    <property type="molecule type" value="Genomic_DNA"/>
</dbReference>
<dbReference type="Gene3D" id="3.40.800.20">
    <property type="entry name" value="Histone deacetylase domain"/>
    <property type="match status" value="1"/>
</dbReference>
<dbReference type="InterPro" id="IPR023696">
    <property type="entry name" value="Ureohydrolase_dom_sf"/>
</dbReference>
<evidence type="ECO:0000313" key="2">
    <source>
        <dbReference type="EMBL" id="KAJ3991672.1"/>
    </source>
</evidence>
<dbReference type="PRINTS" id="PR01271">
    <property type="entry name" value="HISDACETLASE"/>
</dbReference>
<feature type="domain" description="Histone deacetylase" evidence="1">
    <location>
        <begin position="27"/>
        <end position="111"/>
    </location>
</feature>
<proteinExistence type="predicted"/>
<dbReference type="Proteomes" id="UP001163828">
    <property type="component" value="Unassembled WGS sequence"/>
</dbReference>
<comment type="caution">
    <text evidence="2">The sequence shown here is derived from an EMBL/GenBank/DDBJ whole genome shotgun (WGS) entry which is preliminary data.</text>
</comment>
<evidence type="ECO:0000313" key="3">
    <source>
        <dbReference type="Proteomes" id="UP001163828"/>
    </source>
</evidence>
<dbReference type="PANTHER" id="PTHR10625">
    <property type="entry name" value="HISTONE DEACETYLASE HDAC1-RELATED"/>
    <property type="match status" value="1"/>
</dbReference>
<keyword evidence="3" id="KW-1185">Reference proteome</keyword>